<keyword evidence="4" id="KW-0853">WD repeat</keyword>
<dbReference type="Pfam" id="PF24106">
    <property type="entry name" value="Beta-prop_EDC4L"/>
    <property type="match status" value="1"/>
</dbReference>
<dbReference type="GO" id="GO:0031087">
    <property type="term" value="P:deadenylation-independent decapping of nuclear-transcribed mRNA"/>
    <property type="evidence" value="ECO:0007669"/>
    <property type="project" value="InterPro"/>
</dbReference>
<dbReference type="EMBL" id="ML995895">
    <property type="protein sequence ID" value="KAF2765322.1"/>
    <property type="molecule type" value="Genomic_DNA"/>
</dbReference>
<evidence type="ECO:0000259" key="7">
    <source>
        <dbReference type="Pfam" id="PF24106"/>
    </source>
</evidence>
<reference evidence="8" key="1">
    <citation type="journal article" date="2020" name="Stud. Mycol.">
        <title>101 Dothideomycetes genomes: a test case for predicting lifestyles and emergence of pathogens.</title>
        <authorList>
            <person name="Haridas S."/>
            <person name="Albert R."/>
            <person name="Binder M."/>
            <person name="Bloem J."/>
            <person name="Labutti K."/>
            <person name="Salamov A."/>
            <person name="Andreopoulos B."/>
            <person name="Baker S."/>
            <person name="Barry K."/>
            <person name="Bills G."/>
            <person name="Bluhm B."/>
            <person name="Cannon C."/>
            <person name="Castanera R."/>
            <person name="Culley D."/>
            <person name="Daum C."/>
            <person name="Ezra D."/>
            <person name="Gonzalez J."/>
            <person name="Henrissat B."/>
            <person name="Kuo A."/>
            <person name="Liang C."/>
            <person name="Lipzen A."/>
            <person name="Lutzoni F."/>
            <person name="Magnuson J."/>
            <person name="Mondo S."/>
            <person name="Nolan M."/>
            <person name="Ohm R."/>
            <person name="Pangilinan J."/>
            <person name="Park H.-J."/>
            <person name="Ramirez L."/>
            <person name="Alfaro M."/>
            <person name="Sun H."/>
            <person name="Tritt A."/>
            <person name="Yoshinaga Y."/>
            <person name="Zwiers L.-H."/>
            <person name="Turgeon B."/>
            <person name="Goodwin S."/>
            <person name="Spatafora J."/>
            <person name="Crous P."/>
            <person name="Grigoriev I."/>
        </authorList>
    </citation>
    <scope>NUCLEOTIDE SEQUENCE</scope>
    <source>
        <strain evidence="8">CBS 116005</strain>
    </source>
</reference>
<evidence type="ECO:0000313" key="9">
    <source>
        <dbReference type="Proteomes" id="UP000799436"/>
    </source>
</evidence>
<dbReference type="GO" id="GO:0000932">
    <property type="term" value="C:P-body"/>
    <property type="evidence" value="ECO:0007669"/>
    <property type="project" value="UniProtKB-SubCell"/>
</dbReference>
<organism evidence="8 9">
    <name type="scientific">Teratosphaeria nubilosa</name>
    <dbReference type="NCBI Taxonomy" id="161662"/>
    <lineage>
        <taxon>Eukaryota</taxon>
        <taxon>Fungi</taxon>
        <taxon>Dikarya</taxon>
        <taxon>Ascomycota</taxon>
        <taxon>Pezizomycotina</taxon>
        <taxon>Dothideomycetes</taxon>
        <taxon>Dothideomycetidae</taxon>
        <taxon>Mycosphaerellales</taxon>
        <taxon>Teratosphaeriaceae</taxon>
        <taxon>Teratosphaeria</taxon>
    </lineage>
</organism>
<dbReference type="SUPFAM" id="SSF50978">
    <property type="entry name" value="WD40 repeat-like"/>
    <property type="match status" value="1"/>
</dbReference>
<keyword evidence="3" id="KW-0963">Cytoplasm</keyword>
<dbReference type="OrthoDB" id="21128at2759"/>
<comment type="subcellular location">
    <subcellularLocation>
        <location evidence="1">Cytoplasm</location>
        <location evidence="1">P-body</location>
    </subcellularLocation>
</comment>
<feature type="compositionally biased region" description="Low complexity" evidence="6">
    <location>
        <begin position="1271"/>
        <end position="1285"/>
    </location>
</feature>
<dbReference type="PANTHER" id="PTHR15598:SF5">
    <property type="entry name" value="ENHANCER OF MRNA-DECAPPING PROTEIN 4"/>
    <property type="match status" value="1"/>
</dbReference>
<dbReference type="InterPro" id="IPR015943">
    <property type="entry name" value="WD40/YVTN_repeat-like_dom_sf"/>
</dbReference>
<feature type="region of interest" description="Disordered" evidence="6">
    <location>
        <begin position="1"/>
        <end position="83"/>
    </location>
</feature>
<evidence type="ECO:0000256" key="2">
    <source>
        <dbReference type="ARBA" id="ARBA00009639"/>
    </source>
</evidence>
<feature type="compositionally biased region" description="Polar residues" evidence="6">
    <location>
        <begin position="271"/>
        <end position="287"/>
    </location>
</feature>
<evidence type="ECO:0000256" key="5">
    <source>
        <dbReference type="ARBA" id="ARBA00022737"/>
    </source>
</evidence>
<gene>
    <name evidence="8" type="ORF">EJ03DRAFT_300418</name>
</gene>
<keyword evidence="9" id="KW-1185">Reference proteome</keyword>
<dbReference type="PANTHER" id="PTHR15598">
    <property type="entry name" value="ENHANCER OF MRNA-DECAPPING PROTEIN 4"/>
    <property type="match status" value="1"/>
</dbReference>
<evidence type="ECO:0000256" key="1">
    <source>
        <dbReference type="ARBA" id="ARBA00004201"/>
    </source>
</evidence>
<accession>A0A6G1KYB9</accession>
<feature type="region of interest" description="Disordered" evidence="6">
    <location>
        <begin position="1261"/>
        <end position="1294"/>
    </location>
</feature>
<feature type="region of interest" description="Disordered" evidence="6">
    <location>
        <begin position="362"/>
        <end position="401"/>
    </location>
</feature>
<comment type="similarity">
    <text evidence="2">Belongs to the WD repeat EDC4 family.</text>
</comment>
<feature type="compositionally biased region" description="Acidic residues" evidence="6">
    <location>
        <begin position="385"/>
        <end position="399"/>
    </location>
</feature>
<evidence type="ECO:0000256" key="4">
    <source>
        <dbReference type="ARBA" id="ARBA00022574"/>
    </source>
</evidence>
<feature type="domain" description="EDC4-like protein pdc1 beta-propeller" evidence="7">
    <location>
        <begin position="439"/>
        <end position="777"/>
    </location>
</feature>
<evidence type="ECO:0000313" key="8">
    <source>
        <dbReference type="EMBL" id="KAF2765322.1"/>
    </source>
</evidence>
<feature type="region of interest" description="Disordered" evidence="6">
    <location>
        <begin position="903"/>
        <end position="1025"/>
    </location>
</feature>
<keyword evidence="5" id="KW-0677">Repeat</keyword>
<feature type="compositionally biased region" description="Basic and acidic residues" evidence="6">
    <location>
        <begin position="205"/>
        <end position="229"/>
    </location>
</feature>
<sequence>MADLQELFARLKGGSATPANAPLDIWAQPQQPQQQPQPPYQPPSVSSPLFSPPILTPNPQHPSNVISPVNPASAVGTPAPDQERTSNLLNLLRFSGGNIHQASAPQAGPMANLQNVSAGRSSSMNAAQSSATLPLSAQDLFASVRERSTGSGVLPSPLASAGAEKPAPSSSGNEKDFLLNLLKKPNEQSKVVPSIEPVGRSVSQETEKQETAVDRLAKSFAETARKPSSREPTPVRQFGTTASREGTPFEAPQPAKSNKFTYINPFDELHSSSPLNRTPKPETQAQKQPEAKKIEILKHNRDTSGANGDSAVAPAAKSRKTEDTASPAPAPTAEAEIKKESVSEALEEVGEKVDKQVENALAQAEKKESPATASTKSPEAKKEPTDDDVESSWESAEDSANDKSQYTVKVFNLPMKPFVAITIKPTDPAQPVRPDNFMSIAKLKKEFDQIDRNLVTASQSYIVYGQIGTKQGKHGLRIIRQDSGVHKEVFKNSGERIFNVQLCGSADAGNDVESVLGTGVNGSVFWTSLAKSGSEYFDEDDVESQGFVMPAVPTPEENTSNSPVKTRAKTSSRHPSYFAISRSKMIYIIAPEIVKDTPYINQATRKVNTEKYLEEHGLKINTGKAGKDFTFSEDDTVIASLDKSGVIKFWDIRELTEKANDITAGPHDPIELTKPIWSINASASGSKSDEKPSVSSVMLLDKDRAHTKGIATRYVLIGFKQNHILQLWDLGLGKAIQELRLPHEKDSDGICSISYHAKTGIIAVGHPTRNSVYFLHLSAPKYNVPHMDQARYMTMLAKHDPAFPKPDSTAIVSGLRELSFAKVGQLRSLDMLKSPVENAAEKGTVDETLFEMYVSHSKGIFAMGIKRADLGWDVQSKMVDPVDATKAGLIDVADLTFAPPKTATAQAELGSESAGQPAGTPSKKKENKKQETAKAAGAPAPKKIEARPKEPSPAPKAVNGTQMPAQASVDKASMQVPEAPKPSTQKPVNPPLVTPASYAMAAQSVKSPKREPAVPRAGESAHQDASLNPAIAATRDIGQSQPTTSASHPRSASDVDLNTQFDRLYQRLEADKRVSDAAGAAKQDAMLRLVSSTLTENVEASLHKIISASIENSVIPAMSDSTAKLIDAKLEKSLPQQVSVSVQREVKASLPNAIQSALRDPQVQRVVAETTANQVAQKVQQQVAGLLQQSLPNMATQATSSMVSDLEARTQQQLRQAEAQRVQDNERIGLLMTMVRDLSETLETVASSQASLVQQIRELQAERAQHQPVPSSTSTTASGSVAKTAIQQKSPEEEEIDKITQLLVDREFERATMEWLQSPNQASLFDDLFVRVNPQYLSSVSPLVRLSVSAALTSSFDTKVDERLAWLETVLHQLDMRDPDIADVAPRIMDVLVQRLQGAYMQVSESRAPRKDAVMGKISAVYRQVHEIKRITG</sequence>
<feature type="compositionally biased region" description="Basic and acidic residues" evidence="6">
    <location>
        <begin position="289"/>
        <end position="302"/>
    </location>
</feature>
<feature type="region of interest" description="Disordered" evidence="6">
    <location>
        <begin position="188"/>
        <end position="350"/>
    </location>
</feature>
<feature type="region of interest" description="Disordered" evidence="6">
    <location>
        <begin position="551"/>
        <end position="570"/>
    </location>
</feature>
<protein>
    <recommendedName>
        <fullName evidence="7">EDC4-like protein pdc1 beta-propeller domain-containing protein</fullName>
    </recommendedName>
</protein>
<dbReference type="Proteomes" id="UP000799436">
    <property type="component" value="Unassembled WGS sequence"/>
</dbReference>
<evidence type="ECO:0000256" key="3">
    <source>
        <dbReference type="ARBA" id="ARBA00022490"/>
    </source>
</evidence>
<feature type="compositionally biased region" description="Low complexity" evidence="6">
    <location>
        <begin position="324"/>
        <end position="334"/>
    </location>
</feature>
<evidence type="ECO:0000256" key="6">
    <source>
        <dbReference type="SAM" id="MobiDB-lite"/>
    </source>
</evidence>
<proteinExistence type="inferred from homology"/>
<feature type="region of interest" description="Disordered" evidence="6">
    <location>
        <begin position="148"/>
        <end position="175"/>
    </location>
</feature>
<dbReference type="InterPro" id="IPR055393">
    <property type="entry name" value="Beta-prop_EDC4L"/>
</dbReference>
<dbReference type="InterPro" id="IPR045152">
    <property type="entry name" value="EDC4-like"/>
</dbReference>
<dbReference type="InterPro" id="IPR044938">
    <property type="entry name" value="EDC4_C_sf"/>
</dbReference>
<dbReference type="InterPro" id="IPR036322">
    <property type="entry name" value="WD40_repeat_dom_sf"/>
</dbReference>
<dbReference type="Gene3D" id="1.10.220.100">
    <property type="entry name" value="conserved c-terminal region of ge- 1"/>
    <property type="match status" value="1"/>
</dbReference>
<name>A0A6G1KYB9_9PEZI</name>
<dbReference type="Gene3D" id="2.130.10.10">
    <property type="entry name" value="YVTN repeat-like/Quinoprotein amine dehydrogenase"/>
    <property type="match status" value="1"/>
</dbReference>
<feature type="compositionally biased region" description="Pro residues" evidence="6">
    <location>
        <begin position="50"/>
        <end position="60"/>
    </location>
</feature>